<dbReference type="OrthoDB" id="8821151at2"/>
<evidence type="ECO:0000313" key="2">
    <source>
        <dbReference type="Proteomes" id="UP000194161"/>
    </source>
</evidence>
<evidence type="ECO:0008006" key="3">
    <source>
        <dbReference type="Google" id="ProtNLM"/>
    </source>
</evidence>
<dbReference type="Proteomes" id="UP000194161">
    <property type="component" value="Chromosome"/>
</dbReference>
<protein>
    <recommendedName>
        <fullName evidence="3">DUF3053 domain-containing protein</fullName>
    </recommendedName>
</protein>
<name>A0A1W6ZDW9_9BORD</name>
<dbReference type="InterPro" id="IPR021413">
    <property type="entry name" value="DUF3053"/>
</dbReference>
<gene>
    <name evidence="1" type="ORF">CAL15_14985</name>
</gene>
<keyword evidence="2" id="KW-1185">Reference proteome</keyword>
<proteinExistence type="predicted"/>
<reference evidence="1 2" key="1">
    <citation type="submission" date="2017-05" db="EMBL/GenBank/DDBJ databases">
        <title>Complete and WGS of Bordetella genogroups.</title>
        <authorList>
            <person name="Spilker T."/>
            <person name="LiPuma J."/>
        </authorList>
    </citation>
    <scope>NUCLEOTIDE SEQUENCE [LARGE SCALE GENOMIC DNA]</scope>
    <source>
        <strain evidence="1 2">AU7206</strain>
    </source>
</reference>
<dbReference type="RefSeq" id="WP_086079335.1">
    <property type="nucleotide sequence ID" value="NZ_CP021111.1"/>
</dbReference>
<dbReference type="PROSITE" id="PS51257">
    <property type="entry name" value="PROKAR_LIPOPROTEIN"/>
    <property type="match status" value="1"/>
</dbReference>
<evidence type="ECO:0000313" key="1">
    <source>
        <dbReference type="EMBL" id="ARP95573.1"/>
    </source>
</evidence>
<dbReference type="Pfam" id="PF11254">
    <property type="entry name" value="DUF3053"/>
    <property type="match status" value="1"/>
</dbReference>
<dbReference type="KEGG" id="bgm:CAL15_14985"/>
<dbReference type="AlphaFoldDB" id="A0A1W6ZDW9"/>
<organism evidence="1 2">
    <name type="scientific">Bordetella genomosp. 13</name>
    <dbReference type="NCBI Taxonomy" id="463040"/>
    <lineage>
        <taxon>Bacteria</taxon>
        <taxon>Pseudomonadati</taxon>
        <taxon>Pseudomonadota</taxon>
        <taxon>Betaproteobacteria</taxon>
        <taxon>Burkholderiales</taxon>
        <taxon>Alcaligenaceae</taxon>
        <taxon>Bordetella</taxon>
    </lineage>
</organism>
<dbReference type="STRING" id="463040.CAL15_14985"/>
<dbReference type="EMBL" id="CP021111">
    <property type="protein sequence ID" value="ARP95573.1"/>
    <property type="molecule type" value="Genomic_DNA"/>
</dbReference>
<sequence length="241" mass="26551">MQEDGKSMGFFYRLSCLWLFAGVLALAGCVDREPQQRAAFIHFLQTRVLDAPGALAPRLSDHEREELGDYDEHYEVIEAFQQALGAGMDELDQALRTLSLHSLGEIAERGAQFEALRGRLEQRRRDLMQALARADEARATLLQADDLKQAYAPAYHHAVTEPAAALLAVYPAILDTLADAHRVAQFAQTHAGQLLIDGPLAQVRDPSVQARFNTLLTQLNGRSGDIDAAARQLQALRSPTP</sequence>
<accession>A0A1W6ZDW9</accession>